<evidence type="ECO:0000313" key="2">
    <source>
        <dbReference type="Proteomes" id="UP001163321"/>
    </source>
</evidence>
<evidence type="ECO:0000313" key="1">
    <source>
        <dbReference type="EMBL" id="KAI9912353.1"/>
    </source>
</evidence>
<name>A0ACC0W0P9_9STRA</name>
<sequence length="60" mass="6554">MGLDGSKGATIRMYGKEAAQNIKEPAQQFFVLPLTLREELSSVPCGLIEHRPAGTNPVRE</sequence>
<protein>
    <submittedName>
        <fullName evidence="1">Uncharacterized protein</fullName>
    </submittedName>
</protein>
<dbReference type="EMBL" id="CM047583">
    <property type="protein sequence ID" value="KAI9912353.1"/>
    <property type="molecule type" value="Genomic_DNA"/>
</dbReference>
<dbReference type="Proteomes" id="UP001163321">
    <property type="component" value="Chromosome 4"/>
</dbReference>
<accession>A0ACC0W0P9</accession>
<gene>
    <name evidence="1" type="ORF">PsorP6_005494</name>
</gene>
<proteinExistence type="predicted"/>
<organism evidence="1 2">
    <name type="scientific">Peronosclerospora sorghi</name>
    <dbReference type="NCBI Taxonomy" id="230839"/>
    <lineage>
        <taxon>Eukaryota</taxon>
        <taxon>Sar</taxon>
        <taxon>Stramenopiles</taxon>
        <taxon>Oomycota</taxon>
        <taxon>Peronosporomycetes</taxon>
        <taxon>Peronosporales</taxon>
        <taxon>Peronosporaceae</taxon>
        <taxon>Peronosclerospora</taxon>
    </lineage>
</organism>
<comment type="caution">
    <text evidence="1">The sequence shown here is derived from an EMBL/GenBank/DDBJ whole genome shotgun (WGS) entry which is preliminary data.</text>
</comment>
<reference evidence="1 2" key="1">
    <citation type="journal article" date="2022" name="bioRxiv">
        <title>The genome of the oomycete Peronosclerospora sorghi, a cosmopolitan pathogen of maize and sorghum, is inflated with dispersed pseudogenes.</title>
        <authorList>
            <person name="Fletcher K."/>
            <person name="Martin F."/>
            <person name="Isakeit T."/>
            <person name="Cavanaugh K."/>
            <person name="Magill C."/>
            <person name="Michelmore R."/>
        </authorList>
    </citation>
    <scope>NUCLEOTIDE SEQUENCE [LARGE SCALE GENOMIC DNA]</scope>
    <source>
        <strain evidence="1">P6</strain>
    </source>
</reference>
<keyword evidence="2" id="KW-1185">Reference proteome</keyword>